<evidence type="ECO:0000313" key="4">
    <source>
        <dbReference type="Proteomes" id="UP000559626"/>
    </source>
</evidence>
<evidence type="ECO:0000256" key="1">
    <source>
        <dbReference type="SAM" id="MobiDB-lite"/>
    </source>
</evidence>
<evidence type="ECO:0000313" key="3">
    <source>
        <dbReference type="EMBL" id="NML66014.1"/>
    </source>
</evidence>
<keyword evidence="2" id="KW-0472">Membrane</keyword>
<reference evidence="3 4" key="1">
    <citation type="submission" date="2020-04" db="EMBL/GenBank/DDBJ databases">
        <title>Hymenobacter polaris sp. nov., isolated from Arctic soil.</title>
        <authorList>
            <person name="Dahal R.H."/>
        </authorList>
    </citation>
    <scope>NUCLEOTIDE SEQUENCE [LARGE SCALE GENOMIC DNA]</scope>
    <source>
        <strain evidence="3 4">RP-2-7</strain>
    </source>
</reference>
<gene>
    <name evidence="3" type="ORF">HHL22_12445</name>
</gene>
<proteinExistence type="predicted"/>
<feature type="transmembrane region" description="Helical" evidence="2">
    <location>
        <begin position="30"/>
        <end position="49"/>
    </location>
</feature>
<feature type="region of interest" description="Disordered" evidence="1">
    <location>
        <begin position="482"/>
        <end position="535"/>
    </location>
</feature>
<name>A0A7Y0FN22_9BACT</name>
<dbReference type="Proteomes" id="UP000559626">
    <property type="component" value="Unassembled WGS sequence"/>
</dbReference>
<evidence type="ECO:0000256" key="2">
    <source>
        <dbReference type="SAM" id="Phobius"/>
    </source>
</evidence>
<dbReference type="EMBL" id="JABBGH010000002">
    <property type="protein sequence ID" value="NML66014.1"/>
    <property type="molecule type" value="Genomic_DNA"/>
</dbReference>
<protein>
    <submittedName>
        <fullName evidence="3">DUF4175 domain-containing protein</fullName>
    </submittedName>
</protein>
<organism evidence="3 4">
    <name type="scientific">Hymenobacter polaris</name>
    <dbReference type="NCBI Taxonomy" id="2682546"/>
    <lineage>
        <taxon>Bacteria</taxon>
        <taxon>Pseudomonadati</taxon>
        <taxon>Bacteroidota</taxon>
        <taxon>Cytophagia</taxon>
        <taxon>Cytophagales</taxon>
        <taxon>Hymenobacteraceae</taxon>
        <taxon>Hymenobacter</taxon>
    </lineage>
</organism>
<sequence length="757" mass="80263">MPTTATHPAALADARAGLHAASRSYARRYAVARLLPLLAAGGLLVVLALRWPAGWPLLLGLALASLAVVGWQLQPLRHWHAGAAAAALDRRYPILQDSTGLLLADETALPLLPGLQQQRVTRHFTELAATEPQLLPVAFKNSYLLSALLGLGALGVGLWPSGHRAAPAAAPVAVRLHPDPARPAGAPVGPARIEQVQLLVTPPAYTRRVAFGPAGASFSCPAGSRVRWLVRVSGAGAAPVLELGRRRLALGAAGQARIYAAEQVLSTSTLYRLHLAGQVSDDYAIEVQPDQAPTIRIQSPKPYTLIAARGTRPEVTLQATARDDYGLSQAELVLTVATGQGEAVKFRELRRELSAGLGRQPTQAPLGSLLRLPALGLHPGDELYLYLQARDNHGQRARSDTYLVQWQDTAAAASALDLGMGVNTAPAYFRSERQIIIDTEKLLAEQKKLTAAEFANRSNALGFDQQALRLRYGKFLGEEAEKGMGATAGPPTADEPALPTAEDATSPAPPAAAPAEPDDHDHDHAAVGTRPNDSPTAATDALMEPYIHKHDDAETADFLEPAVKAKLHAVLDEMWAAELRLRTNQPAAARPYEYRALRLLKEVQQQTRAYVRKAGFTPTPLPEATLRLTGELKGAAALHEQATLPAPAAQPAVRVALRWLAAVRAGQPPRPADARLLEPAGAALAAVAVQQPALYLPALKALRTLGAAVRAGQPAPPAQLVAAEQGLSALLPAPVPAAAPTPAPNRLARRYFQELSE</sequence>
<keyword evidence="2" id="KW-0812">Transmembrane</keyword>
<dbReference type="AlphaFoldDB" id="A0A7Y0FN22"/>
<comment type="caution">
    <text evidence="3">The sequence shown here is derived from an EMBL/GenBank/DDBJ whole genome shotgun (WGS) entry which is preliminary data.</text>
</comment>
<keyword evidence="2" id="KW-1133">Transmembrane helix</keyword>
<accession>A0A7Y0FN22</accession>
<keyword evidence="4" id="KW-1185">Reference proteome</keyword>
<dbReference type="RefSeq" id="WP_169531675.1">
    <property type="nucleotide sequence ID" value="NZ_JABBGH010000002.1"/>
</dbReference>